<dbReference type="SUPFAM" id="SSF46785">
    <property type="entry name" value="Winged helix' DNA-binding domain"/>
    <property type="match status" value="1"/>
</dbReference>
<dbReference type="InterPro" id="IPR008848">
    <property type="entry name" value="Plasmid_regulator_arc"/>
</dbReference>
<dbReference type="RefSeq" id="WP_085936795.1">
    <property type="nucleotide sequence ID" value="NZ_FUWJ01000009.1"/>
</dbReference>
<dbReference type="EMBL" id="FUWJ01000009">
    <property type="protein sequence ID" value="SKA30901.1"/>
    <property type="molecule type" value="Genomic_DNA"/>
</dbReference>
<dbReference type="InterPro" id="IPR036390">
    <property type="entry name" value="WH_DNA-bd_sf"/>
</dbReference>
<name>A0A1T4SSN9_9HYPH</name>
<dbReference type="Pfam" id="PF05584">
    <property type="entry name" value="Sulfolobus_pRN"/>
    <property type="match status" value="1"/>
</dbReference>
<dbReference type="STRING" id="225324.SAMN02745126_05047"/>
<dbReference type="AlphaFoldDB" id="A0A1T4SSN9"/>
<protein>
    <submittedName>
        <fullName evidence="1">Regulatory protein</fullName>
    </submittedName>
</protein>
<dbReference type="Proteomes" id="UP000190092">
    <property type="component" value="Unassembled WGS sequence"/>
</dbReference>
<sequence length="89" mass="10155">MSRTPRPILDAAAGNVLVMIALHQDKPCPTNAEIMEWTGVPRRRLRAYLQSLVARGVIEIEYRDMNPSRRRLRAPGMPWTGWTRRGNSA</sequence>
<proteinExistence type="predicted"/>
<accession>A0A1T4SSN9</accession>
<dbReference type="Gene3D" id="1.10.10.10">
    <property type="entry name" value="Winged helix-like DNA-binding domain superfamily/Winged helix DNA-binding domain"/>
    <property type="match status" value="1"/>
</dbReference>
<dbReference type="InterPro" id="IPR036388">
    <property type="entry name" value="WH-like_DNA-bd_sf"/>
</dbReference>
<reference evidence="2" key="1">
    <citation type="submission" date="2017-02" db="EMBL/GenBank/DDBJ databases">
        <authorList>
            <person name="Varghese N."/>
            <person name="Submissions S."/>
        </authorList>
    </citation>
    <scope>NUCLEOTIDE SEQUENCE [LARGE SCALE GENOMIC DNA]</scope>
    <source>
        <strain evidence="2">ATCC 27094</strain>
    </source>
</reference>
<gene>
    <name evidence="1" type="ORF">SAMN02745126_05047</name>
</gene>
<organism evidence="1 2">
    <name type="scientific">Enhydrobacter aerosaccus</name>
    <dbReference type="NCBI Taxonomy" id="225324"/>
    <lineage>
        <taxon>Bacteria</taxon>
        <taxon>Pseudomonadati</taxon>
        <taxon>Pseudomonadota</taxon>
        <taxon>Alphaproteobacteria</taxon>
        <taxon>Hyphomicrobiales</taxon>
        <taxon>Enhydrobacter</taxon>
    </lineage>
</organism>
<keyword evidence="2" id="KW-1185">Reference proteome</keyword>
<evidence type="ECO:0000313" key="2">
    <source>
        <dbReference type="Proteomes" id="UP000190092"/>
    </source>
</evidence>
<evidence type="ECO:0000313" key="1">
    <source>
        <dbReference type="EMBL" id="SKA30901.1"/>
    </source>
</evidence>